<dbReference type="Proteomes" id="UP000593566">
    <property type="component" value="Unassembled WGS sequence"/>
</dbReference>
<dbReference type="GO" id="GO:0006508">
    <property type="term" value="P:proteolysis"/>
    <property type="evidence" value="ECO:0007669"/>
    <property type="project" value="UniProtKB-KW"/>
</dbReference>
<evidence type="ECO:0000313" key="5">
    <source>
        <dbReference type="EMBL" id="KAF6218710.1"/>
    </source>
</evidence>
<comment type="similarity">
    <text evidence="1">Belongs to the peptidase C48 family.</text>
</comment>
<dbReference type="PROSITE" id="PS50600">
    <property type="entry name" value="ULP_PROTEASE"/>
    <property type="match status" value="1"/>
</dbReference>
<evidence type="ECO:0000313" key="6">
    <source>
        <dbReference type="Proteomes" id="UP000593566"/>
    </source>
</evidence>
<dbReference type="GO" id="GO:0019783">
    <property type="term" value="F:ubiquitin-like protein peptidase activity"/>
    <property type="evidence" value="ECO:0007669"/>
    <property type="project" value="UniProtKB-ARBA"/>
</dbReference>
<dbReference type="GO" id="GO:0008234">
    <property type="term" value="F:cysteine-type peptidase activity"/>
    <property type="evidence" value="ECO:0007669"/>
    <property type="project" value="InterPro"/>
</dbReference>
<dbReference type="Pfam" id="PF02902">
    <property type="entry name" value="Peptidase_C48"/>
    <property type="match status" value="1"/>
</dbReference>
<dbReference type="RefSeq" id="XP_037148145.1">
    <property type="nucleotide sequence ID" value="XM_037296163.1"/>
</dbReference>
<reference evidence="5 6" key="1">
    <citation type="journal article" date="2020" name="Genomics">
        <title>Complete, high-quality genomes from long-read metagenomic sequencing of two wolf lichen thalli reveals enigmatic genome architecture.</title>
        <authorList>
            <person name="McKenzie S.K."/>
            <person name="Walston R.F."/>
            <person name="Allen J.L."/>
        </authorList>
    </citation>
    <scope>NUCLEOTIDE SEQUENCE [LARGE SCALE GENOMIC DNA]</scope>
    <source>
        <strain evidence="5">WasteWater1</strain>
    </source>
</reference>
<comment type="caution">
    <text evidence="5">The sequence shown here is derived from an EMBL/GenBank/DDBJ whole genome shotgun (WGS) entry which is preliminary data.</text>
</comment>
<sequence>MLKSYVCGNTDCTSPSQRLPSRCDTNPLDSVTYSAHYFCKETNWGFFQLPEVFRYGTSMISVDVVQDSDEDKFTLWTVHKASLDLSMKCVRGFSHVGGKFLVGPEKLVYYWSSGQLQKAASIDGELVQAAPNMANNGLDYSLLFHTPKLSEPGIFTFARRKISLFTFDMKICPVALLFEDESSKAEDESTMCPVSSVNYIVKKIETEADDDSHTSTVSKTLMEQTLKEQTEETRLYLVEIARDEDIDQDARSFARTVAEIVEWWQQYAEEKNPTTHQIDFGVGPPLNLLMVLALVPEKYQGFIRIEDKHRSPYGNGENLSWLHEQTMDVLIGLGKDPFPASILFGQGLASMVRDDVDEGWRVFTGRSWLEDQIHLWSNDELEPNLYQFPPETKKIVFCFNPTEIHWTVVEVNLANDVWTYTLYNSFFQGEKGPTWRACQKQFPLLEQLICHASGFPEPDTREIVAATSAQQDNTYDCGPIAIYNALELLEGRRPRTEVDAEELRLRYLMRILNGLYLLDERLETPEFRACMREICLEYPS</sequence>
<dbReference type="InterPro" id="IPR038765">
    <property type="entry name" value="Papain-like_cys_pep_sf"/>
</dbReference>
<dbReference type="AlphaFoldDB" id="A0A8H6C8A6"/>
<dbReference type="SUPFAM" id="SSF54001">
    <property type="entry name" value="Cysteine proteinases"/>
    <property type="match status" value="1"/>
</dbReference>
<keyword evidence="2" id="KW-0645">Protease</keyword>
<evidence type="ECO:0000256" key="3">
    <source>
        <dbReference type="ARBA" id="ARBA00022801"/>
    </source>
</evidence>
<dbReference type="GeneID" id="59333658"/>
<evidence type="ECO:0000256" key="2">
    <source>
        <dbReference type="ARBA" id="ARBA00022670"/>
    </source>
</evidence>
<proteinExistence type="inferred from homology"/>
<keyword evidence="6" id="KW-1185">Reference proteome</keyword>
<accession>A0A8H6C8A6</accession>
<dbReference type="Gene3D" id="3.40.395.10">
    <property type="entry name" value="Adenoviral Proteinase, Chain A"/>
    <property type="match status" value="1"/>
</dbReference>
<keyword evidence="3" id="KW-0378">Hydrolase</keyword>
<evidence type="ECO:0000259" key="4">
    <source>
        <dbReference type="PROSITE" id="PS50600"/>
    </source>
</evidence>
<feature type="domain" description="Ubiquitin-like protease family profile" evidence="4">
    <location>
        <begin position="303"/>
        <end position="488"/>
    </location>
</feature>
<dbReference type="InterPro" id="IPR003653">
    <property type="entry name" value="Peptidase_C48_C"/>
</dbReference>
<dbReference type="EMBL" id="JACCJB010000021">
    <property type="protein sequence ID" value="KAF6218710.1"/>
    <property type="molecule type" value="Genomic_DNA"/>
</dbReference>
<protein>
    <recommendedName>
        <fullName evidence="4">Ubiquitin-like protease family profile domain-containing protein</fullName>
    </recommendedName>
</protein>
<organism evidence="5 6">
    <name type="scientific">Letharia lupina</name>
    <dbReference type="NCBI Taxonomy" id="560253"/>
    <lineage>
        <taxon>Eukaryota</taxon>
        <taxon>Fungi</taxon>
        <taxon>Dikarya</taxon>
        <taxon>Ascomycota</taxon>
        <taxon>Pezizomycotina</taxon>
        <taxon>Lecanoromycetes</taxon>
        <taxon>OSLEUM clade</taxon>
        <taxon>Lecanoromycetidae</taxon>
        <taxon>Lecanorales</taxon>
        <taxon>Lecanorineae</taxon>
        <taxon>Parmeliaceae</taxon>
        <taxon>Letharia</taxon>
    </lineage>
</organism>
<evidence type="ECO:0000256" key="1">
    <source>
        <dbReference type="ARBA" id="ARBA00005234"/>
    </source>
</evidence>
<name>A0A8H6C8A6_9LECA</name>
<gene>
    <name evidence="5" type="ORF">HO133_005252</name>
</gene>